<sequence length="171" mass="18441">MRSGALSQETSVVFDSAGDYTLFQMLIDERSSGCRLSTGTGDMRDGGTAKGSTRGYADRLMAMYTIRAAMGAQMVIRAAASPQYREIALFSKPDPPRGCMLASIGHAAARYGSPQSTAASEAPKSHHSGPARRRDTWHAACIKPVQPPNESSHRRRSGVLQRLRLCQPCLA</sequence>
<gene>
    <name evidence="2" type="ORF">K491DRAFT_678334</name>
</gene>
<organism evidence="2 3">
    <name type="scientific">Lophiostoma macrostomum CBS 122681</name>
    <dbReference type="NCBI Taxonomy" id="1314788"/>
    <lineage>
        <taxon>Eukaryota</taxon>
        <taxon>Fungi</taxon>
        <taxon>Dikarya</taxon>
        <taxon>Ascomycota</taxon>
        <taxon>Pezizomycotina</taxon>
        <taxon>Dothideomycetes</taxon>
        <taxon>Pleosporomycetidae</taxon>
        <taxon>Pleosporales</taxon>
        <taxon>Lophiostomataceae</taxon>
        <taxon>Lophiostoma</taxon>
    </lineage>
</organism>
<dbReference type="Proteomes" id="UP000799324">
    <property type="component" value="Unassembled WGS sequence"/>
</dbReference>
<proteinExistence type="predicted"/>
<feature type="region of interest" description="Disordered" evidence="1">
    <location>
        <begin position="112"/>
        <end position="134"/>
    </location>
</feature>
<protein>
    <submittedName>
        <fullName evidence="2">Uncharacterized protein</fullName>
    </submittedName>
</protein>
<reference evidence="2" key="1">
    <citation type="journal article" date="2020" name="Stud. Mycol.">
        <title>101 Dothideomycetes genomes: a test case for predicting lifestyles and emergence of pathogens.</title>
        <authorList>
            <person name="Haridas S."/>
            <person name="Albert R."/>
            <person name="Binder M."/>
            <person name="Bloem J."/>
            <person name="Labutti K."/>
            <person name="Salamov A."/>
            <person name="Andreopoulos B."/>
            <person name="Baker S."/>
            <person name="Barry K."/>
            <person name="Bills G."/>
            <person name="Bluhm B."/>
            <person name="Cannon C."/>
            <person name="Castanera R."/>
            <person name="Culley D."/>
            <person name="Daum C."/>
            <person name="Ezra D."/>
            <person name="Gonzalez J."/>
            <person name="Henrissat B."/>
            <person name="Kuo A."/>
            <person name="Liang C."/>
            <person name="Lipzen A."/>
            <person name="Lutzoni F."/>
            <person name="Magnuson J."/>
            <person name="Mondo S."/>
            <person name="Nolan M."/>
            <person name="Ohm R."/>
            <person name="Pangilinan J."/>
            <person name="Park H.-J."/>
            <person name="Ramirez L."/>
            <person name="Alfaro M."/>
            <person name="Sun H."/>
            <person name="Tritt A."/>
            <person name="Yoshinaga Y."/>
            <person name="Zwiers L.-H."/>
            <person name="Turgeon B."/>
            <person name="Goodwin S."/>
            <person name="Spatafora J."/>
            <person name="Crous P."/>
            <person name="Grigoriev I."/>
        </authorList>
    </citation>
    <scope>NUCLEOTIDE SEQUENCE</scope>
    <source>
        <strain evidence="2">CBS 122681</strain>
    </source>
</reference>
<dbReference type="AlphaFoldDB" id="A0A6A6T9Y6"/>
<evidence type="ECO:0000313" key="2">
    <source>
        <dbReference type="EMBL" id="KAF2656127.1"/>
    </source>
</evidence>
<accession>A0A6A6T9Y6</accession>
<evidence type="ECO:0000313" key="3">
    <source>
        <dbReference type="Proteomes" id="UP000799324"/>
    </source>
</evidence>
<name>A0A6A6T9Y6_9PLEO</name>
<keyword evidence="3" id="KW-1185">Reference proteome</keyword>
<evidence type="ECO:0000256" key="1">
    <source>
        <dbReference type="SAM" id="MobiDB-lite"/>
    </source>
</evidence>
<dbReference type="EMBL" id="MU004340">
    <property type="protein sequence ID" value="KAF2656127.1"/>
    <property type="molecule type" value="Genomic_DNA"/>
</dbReference>